<evidence type="ECO:0000313" key="2">
    <source>
        <dbReference type="EnsemblMetazoa" id="AEPI011546-PA"/>
    </source>
</evidence>
<proteinExistence type="predicted"/>
<dbReference type="EnsemblMetazoa" id="AEPI011546-RA">
    <property type="protein sequence ID" value="AEPI011546-PA"/>
    <property type="gene ID" value="AEPI011546"/>
</dbReference>
<evidence type="ECO:0000256" key="1">
    <source>
        <dbReference type="SAM" id="MobiDB-lite"/>
    </source>
</evidence>
<organism evidence="2 3">
    <name type="scientific">Anopheles epiroticus</name>
    <dbReference type="NCBI Taxonomy" id="199890"/>
    <lineage>
        <taxon>Eukaryota</taxon>
        <taxon>Metazoa</taxon>
        <taxon>Ecdysozoa</taxon>
        <taxon>Arthropoda</taxon>
        <taxon>Hexapoda</taxon>
        <taxon>Insecta</taxon>
        <taxon>Pterygota</taxon>
        <taxon>Neoptera</taxon>
        <taxon>Endopterygota</taxon>
        <taxon>Diptera</taxon>
        <taxon>Nematocera</taxon>
        <taxon>Culicoidea</taxon>
        <taxon>Culicidae</taxon>
        <taxon>Anophelinae</taxon>
        <taxon>Anopheles</taxon>
    </lineage>
</organism>
<reference evidence="3" key="1">
    <citation type="submission" date="2013-03" db="EMBL/GenBank/DDBJ databases">
        <title>The Genome Sequence of Anopheles epiroticus epiroticus2.</title>
        <authorList>
            <consortium name="The Broad Institute Genomics Platform"/>
            <person name="Neafsey D.E."/>
            <person name="Howell P."/>
            <person name="Walker B."/>
            <person name="Young S.K."/>
            <person name="Zeng Q."/>
            <person name="Gargeya S."/>
            <person name="Fitzgerald M."/>
            <person name="Haas B."/>
            <person name="Abouelleil A."/>
            <person name="Allen A.W."/>
            <person name="Alvarado L."/>
            <person name="Arachchi H.M."/>
            <person name="Berlin A.M."/>
            <person name="Chapman S.B."/>
            <person name="Gainer-Dewar J."/>
            <person name="Goldberg J."/>
            <person name="Griggs A."/>
            <person name="Gujja S."/>
            <person name="Hansen M."/>
            <person name="Howarth C."/>
            <person name="Imamovic A."/>
            <person name="Ireland A."/>
            <person name="Larimer J."/>
            <person name="McCowan C."/>
            <person name="Murphy C."/>
            <person name="Pearson M."/>
            <person name="Poon T.W."/>
            <person name="Priest M."/>
            <person name="Roberts A."/>
            <person name="Saif S."/>
            <person name="Shea T."/>
            <person name="Sisk P."/>
            <person name="Sykes S."/>
            <person name="Wortman J."/>
            <person name="Nusbaum C."/>
            <person name="Birren B."/>
        </authorList>
    </citation>
    <scope>NUCLEOTIDE SEQUENCE [LARGE SCALE GENOMIC DNA]</scope>
    <source>
        <strain evidence="3">Epiroticus2</strain>
    </source>
</reference>
<dbReference type="Proteomes" id="UP000075885">
    <property type="component" value="Unassembled WGS sequence"/>
</dbReference>
<dbReference type="AlphaFoldDB" id="A0A182PX59"/>
<accession>A0A182PX59</accession>
<sequence>MEDAEACREWFCEKCAPQEQTASIPTSCYPNNNTMMEIEAASLRKWLCAFCTVTKMKENSNPLTQVMTRLESIERKMETTVSAPHPARSYAPCSTTYGCYSMEGGGDITRGQASAREAGAGKLPTFSGNPEEWGMFITTFEETTQLCGFSDRENHRLLKELGLEGSSKPLCLSWTGGQLREEKESVETSITISETRDDDRKFTMPA</sequence>
<feature type="region of interest" description="Disordered" evidence="1">
    <location>
        <begin position="183"/>
        <end position="206"/>
    </location>
</feature>
<evidence type="ECO:0000313" key="3">
    <source>
        <dbReference type="Proteomes" id="UP000075885"/>
    </source>
</evidence>
<name>A0A182PX59_9DIPT</name>
<keyword evidence="3" id="KW-1185">Reference proteome</keyword>
<dbReference type="VEuPathDB" id="VectorBase:AEPI011546"/>
<reference evidence="2" key="2">
    <citation type="submission" date="2020-05" db="UniProtKB">
        <authorList>
            <consortium name="EnsemblMetazoa"/>
        </authorList>
    </citation>
    <scope>IDENTIFICATION</scope>
    <source>
        <strain evidence="2">Epiroticus2</strain>
    </source>
</reference>
<feature type="compositionally biased region" description="Basic and acidic residues" evidence="1">
    <location>
        <begin position="194"/>
        <end position="206"/>
    </location>
</feature>
<protein>
    <submittedName>
        <fullName evidence="2">Uncharacterized protein</fullName>
    </submittedName>
</protein>
<dbReference type="STRING" id="199890.A0A182PX59"/>